<feature type="transmembrane region" description="Helical" evidence="8">
    <location>
        <begin position="271"/>
        <end position="294"/>
    </location>
</feature>
<feature type="transmembrane region" description="Helical" evidence="8">
    <location>
        <begin position="430"/>
        <end position="451"/>
    </location>
</feature>
<dbReference type="GO" id="GO:0008137">
    <property type="term" value="F:NADH dehydrogenase (ubiquinone) activity"/>
    <property type="evidence" value="ECO:0007669"/>
    <property type="project" value="InterPro"/>
</dbReference>
<feature type="transmembrane region" description="Helical" evidence="8">
    <location>
        <begin position="471"/>
        <end position="490"/>
    </location>
</feature>
<dbReference type="GO" id="GO:0016491">
    <property type="term" value="F:oxidoreductase activity"/>
    <property type="evidence" value="ECO:0007669"/>
    <property type="project" value="UniProtKB-KW"/>
</dbReference>
<evidence type="ECO:0000313" key="10">
    <source>
        <dbReference type="EMBL" id="QDR82522.1"/>
    </source>
</evidence>
<feature type="transmembrane region" description="Helical" evidence="8">
    <location>
        <begin position="242"/>
        <end position="259"/>
    </location>
</feature>
<dbReference type="EC" id="1.-.-.-" evidence="10"/>
<accession>A0A517DYU5</accession>
<protein>
    <submittedName>
        <fullName evidence="10">Hydrogenase-4 component B</fullName>
        <ecNumber evidence="10">1.-.-.-</ecNumber>
    </submittedName>
</protein>
<dbReference type="GO" id="GO:0042773">
    <property type="term" value="P:ATP synthesis coupled electron transport"/>
    <property type="evidence" value="ECO:0007669"/>
    <property type="project" value="InterPro"/>
</dbReference>
<evidence type="ECO:0000256" key="2">
    <source>
        <dbReference type="ARBA" id="ARBA00022475"/>
    </source>
</evidence>
<evidence type="ECO:0000313" key="11">
    <source>
        <dbReference type="Proteomes" id="UP000320776"/>
    </source>
</evidence>
<evidence type="ECO:0000256" key="3">
    <source>
        <dbReference type="ARBA" id="ARBA00022692"/>
    </source>
</evidence>
<dbReference type="InterPro" id="IPR001750">
    <property type="entry name" value="ND/Mrp_TM"/>
</dbReference>
<dbReference type="Proteomes" id="UP000320776">
    <property type="component" value="Chromosome"/>
</dbReference>
<feature type="transmembrane region" description="Helical" evidence="8">
    <location>
        <begin position="35"/>
        <end position="58"/>
    </location>
</feature>
<dbReference type="EMBL" id="CP036259">
    <property type="protein sequence ID" value="QDR82522.1"/>
    <property type="molecule type" value="Genomic_DNA"/>
</dbReference>
<evidence type="ECO:0000256" key="4">
    <source>
        <dbReference type="ARBA" id="ARBA00022989"/>
    </source>
</evidence>
<dbReference type="InterPro" id="IPR052175">
    <property type="entry name" value="ComplexI-like_HydComp"/>
</dbReference>
<dbReference type="NCBIfam" id="NF005086">
    <property type="entry name" value="PRK06521.1"/>
    <property type="match status" value="1"/>
</dbReference>
<feature type="transmembrane region" description="Helical" evidence="8">
    <location>
        <begin position="134"/>
        <end position="152"/>
    </location>
</feature>
<dbReference type="PANTHER" id="PTHR42682:SF3">
    <property type="entry name" value="FORMATE HYDROGENLYASE SUBUNIT 3-RELATED"/>
    <property type="match status" value="1"/>
</dbReference>
<dbReference type="RefSeq" id="WP_144351902.1">
    <property type="nucleotide sequence ID" value="NZ_CP036259.1"/>
</dbReference>
<evidence type="ECO:0000259" key="9">
    <source>
        <dbReference type="Pfam" id="PF00361"/>
    </source>
</evidence>
<dbReference type="InterPro" id="IPR003918">
    <property type="entry name" value="NADH_UbQ_OxRdtase"/>
</dbReference>
<proteinExistence type="predicted"/>
<feature type="transmembrane region" description="Helical" evidence="8">
    <location>
        <begin position="164"/>
        <end position="189"/>
    </location>
</feature>
<feature type="transmembrane region" description="Helical" evidence="8">
    <location>
        <begin position="110"/>
        <end position="128"/>
    </location>
</feature>
<keyword evidence="2" id="KW-1003">Cell membrane</keyword>
<evidence type="ECO:0000256" key="7">
    <source>
        <dbReference type="RuleBase" id="RU000320"/>
    </source>
</evidence>
<feature type="transmembrane region" description="Helical" evidence="8">
    <location>
        <begin position="209"/>
        <end position="230"/>
    </location>
</feature>
<evidence type="ECO:0000256" key="1">
    <source>
        <dbReference type="ARBA" id="ARBA00004651"/>
    </source>
</evidence>
<dbReference type="KEGG" id="sted:SPTER_39500"/>
<reference evidence="10 11" key="1">
    <citation type="submission" date="2019-02" db="EMBL/GenBank/DDBJ databases">
        <title>Closed genome of Sporomusa termitida DSM 4440.</title>
        <authorList>
            <person name="Poehlein A."/>
            <person name="Daniel R."/>
        </authorList>
    </citation>
    <scope>NUCLEOTIDE SEQUENCE [LARGE SCALE GENOMIC DNA]</scope>
    <source>
        <strain evidence="10 11">DSM 4440</strain>
    </source>
</reference>
<feature type="transmembrane region" description="Helical" evidence="8">
    <location>
        <begin position="339"/>
        <end position="360"/>
    </location>
</feature>
<feature type="transmembrane region" description="Helical" evidence="8">
    <location>
        <begin position="534"/>
        <end position="555"/>
    </location>
</feature>
<keyword evidence="3 7" id="KW-0812">Transmembrane</keyword>
<feature type="transmembrane region" description="Helical" evidence="8">
    <location>
        <begin position="6"/>
        <end position="23"/>
    </location>
</feature>
<dbReference type="AlphaFoldDB" id="A0A517DYU5"/>
<keyword evidence="6 8" id="KW-0472">Membrane</keyword>
<dbReference type="GO" id="GO:0005886">
    <property type="term" value="C:plasma membrane"/>
    <property type="evidence" value="ECO:0007669"/>
    <property type="project" value="UniProtKB-SubCell"/>
</dbReference>
<keyword evidence="11" id="KW-1185">Reference proteome</keyword>
<feature type="domain" description="NADH:quinone oxidoreductase/Mrp antiporter transmembrane" evidence="9">
    <location>
        <begin position="132"/>
        <end position="417"/>
    </location>
</feature>
<gene>
    <name evidence="10" type="primary">hyfB_2</name>
    <name evidence="10" type="ORF">SPTER_39500</name>
</gene>
<feature type="transmembrane region" description="Helical" evidence="8">
    <location>
        <begin position="306"/>
        <end position="327"/>
    </location>
</feature>
<feature type="transmembrane region" description="Helical" evidence="8">
    <location>
        <begin position="381"/>
        <end position="400"/>
    </location>
</feature>
<feature type="transmembrane region" description="Helical" evidence="8">
    <location>
        <begin position="655"/>
        <end position="673"/>
    </location>
</feature>
<keyword evidence="5 10" id="KW-0560">Oxidoreductase</keyword>
<evidence type="ECO:0000256" key="6">
    <source>
        <dbReference type="ARBA" id="ARBA00023136"/>
    </source>
</evidence>
<sequence length="676" mass="71865">MLIDQLYLVVLVLFGLGIISAIVTQDNSKITNYIAHGLAASGCLAAAVCAIAVLGTQGQVITFSLGAPLGVLKVRIDYLAAYFLLTLGVVGTATSIYAIGYSREYYGRRFAVLAALFNAFLLSMVLVLTMSQVVVFVIVWELMTVVSFFLVNHEYEKTANTNAAYLYILMTHVGTAFIAIAFLLLATGSDSLDFALLNGSALPEPMRNAIFLCALIGFGTKAGVMPLHIWLPEAHPAAPSHVSAMMSGIMIKTAIYGMARFFLDFLGVGPAWWGGLVLVLAIISSVLGVLYAIMEHDLKRLLAYHSVENIGIILLGVGAGMVFMSYGQPTLAGLAWAAALYHVFNHAIFKSLLFMGAGAVMSATHTKEVEHLGGLIKKMPYTALFFLIGAAAISALPPLNGFVSEWFTFQALFLLPAAIGGVVGKLSAVVLIALLGLTGALAAACFVKAFGVTFLAKPRSLQAEQAVEVPGLMLTGMGALALICVAAGVWPQWMVGMLQTVVAGHAGVSMDGLFQTSQWYAVGFQVQPGSAAGLITMPVVAILIVIGLIAAYALARAAGNPKAVAGETWTCGINPTARMEYTATGFAEPIRRVFGDILRPVTQISADQACNPYHGVKMSLDVHIRHLINEYMYSPLANGVLFVANSCKRIQAGSLQLYIGYIMVVTVVVMIIGTRW</sequence>
<dbReference type="PANTHER" id="PTHR42682">
    <property type="entry name" value="HYDROGENASE-4 COMPONENT F"/>
    <property type="match status" value="1"/>
</dbReference>
<feature type="transmembrane region" description="Helical" evidence="8">
    <location>
        <begin position="78"/>
        <end position="98"/>
    </location>
</feature>
<dbReference type="OrthoDB" id="9807568at2"/>
<dbReference type="Pfam" id="PF00361">
    <property type="entry name" value="Proton_antipo_M"/>
    <property type="match status" value="1"/>
</dbReference>
<keyword evidence="4 8" id="KW-1133">Transmembrane helix</keyword>
<organism evidence="10 11">
    <name type="scientific">Sporomusa termitida</name>
    <dbReference type="NCBI Taxonomy" id="2377"/>
    <lineage>
        <taxon>Bacteria</taxon>
        <taxon>Bacillati</taxon>
        <taxon>Bacillota</taxon>
        <taxon>Negativicutes</taxon>
        <taxon>Selenomonadales</taxon>
        <taxon>Sporomusaceae</taxon>
        <taxon>Sporomusa</taxon>
    </lineage>
</organism>
<name>A0A517DYU5_9FIRM</name>
<evidence type="ECO:0000256" key="5">
    <source>
        <dbReference type="ARBA" id="ARBA00023002"/>
    </source>
</evidence>
<evidence type="ECO:0000256" key="8">
    <source>
        <dbReference type="SAM" id="Phobius"/>
    </source>
</evidence>
<dbReference type="PRINTS" id="PR01437">
    <property type="entry name" value="NUOXDRDTASE4"/>
</dbReference>
<comment type="subcellular location">
    <subcellularLocation>
        <location evidence="1">Cell membrane</location>
        <topology evidence="1">Multi-pass membrane protein</topology>
    </subcellularLocation>
    <subcellularLocation>
        <location evidence="7">Membrane</location>
        <topology evidence="7">Multi-pass membrane protein</topology>
    </subcellularLocation>
</comment>